<feature type="transmembrane region" description="Helical" evidence="8">
    <location>
        <begin position="325"/>
        <end position="346"/>
    </location>
</feature>
<feature type="domain" description="Major facilitator superfamily (MFS) profile" evidence="9">
    <location>
        <begin position="69"/>
        <end position="562"/>
    </location>
</feature>
<evidence type="ECO:0000256" key="1">
    <source>
        <dbReference type="ARBA" id="ARBA00004651"/>
    </source>
</evidence>
<evidence type="ECO:0000256" key="4">
    <source>
        <dbReference type="ARBA" id="ARBA00022475"/>
    </source>
</evidence>
<feature type="transmembrane region" description="Helical" evidence="8">
    <location>
        <begin position="134"/>
        <end position="154"/>
    </location>
</feature>
<dbReference type="NCBIfam" id="TIGR00711">
    <property type="entry name" value="efflux_EmrB"/>
    <property type="match status" value="1"/>
</dbReference>
<evidence type="ECO:0000256" key="3">
    <source>
        <dbReference type="ARBA" id="ARBA00022448"/>
    </source>
</evidence>
<feature type="transmembrane region" description="Helical" evidence="8">
    <location>
        <begin position="221"/>
        <end position="243"/>
    </location>
</feature>
<dbReference type="InterPro" id="IPR020846">
    <property type="entry name" value="MFS_dom"/>
</dbReference>
<comment type="subcellular location">
    <subcellularLocation>
        <location evidence="1">Cell membrane</location>
        <topology evidence="1">Multi-pass membrane protein</topology>
    </subcellularLocation>
</comment>
<organism evidence="10 11">
    <name type="scientific">Mangrovicoccus algicola</name>
    <dbReference type="NCBI Taxonomy" id="2771008"/>
    <lineage>
        <taxon>Bacteria</taxon>
        <taxon>Pseudomonadati</taxon>
        <taxon>Pseudomonadota</taxon>
        <taxon>Alphaproteobacteria</taxon>
        <taxon>Rhodobacterales</taxon>
        <taxon>Paracoccaceae</taxon>
        <taxon>Mangrovicoccus</taxon>
    </lineage>
</organism>
<feature type="transmembrane region" description="Helical" evidence="8">
    <location>
        <begin position="160"/>
        <end position="184"/>
    </location>
</feature>
<evidence type="ECO:0000256" key="6">
    <source>
        <dbReference type="ARBA" id="ARBA00022989"/>
    </source>
</evidence>
<dbReference type="PRINTS" id="PR01036">
    <property type="entry name" value="TCRTETB"/>
</dbReference>
<feature type="transmembrane region" description="Helical" evidence="8">
    <location>
        <begin position="358"/>
        <end position="383"/>
    </location>
</feature>
<gene>
    <name evidence="10" type="ORF">ICN82_19315</name>
</gene>
<feature type="transmembrane region" description="Helical" evidence="8">
    <location>
        <begin position="67"/>
        <end position="87"/>
    </location>
</feature>
<comment type="similarity">
    <text evidence="2">Belongs to the major facilitator superfamily. EmrB family.</text>
</comment>
<protein>
    <submittedName>
        <fullName evidence="10">DHA2 family efflux MFS transporter permease subunit</fullName>
    </submittedName>
</protein>
<accession>A0A8J6Z282</accession>
<dbReference type="PANTHER" id="PTHR42718">
    <property type="entry name" value="MAJOR FACILITATOR SUPERFAMILY MULTIDRUG TRANSPORTER MFSC"/>
    <property type="match status" value="1"/>
</dbReference>
<dbReference type="SUPFAM" id="SSF103473">
    <property type="entry name" value="MFS general substrate transporter"/>
    <property type="match status" value="1"/>
</dbReference>
<keyword evidence="7 8" id="KW-0472">Membrane</keyword>
<evidence type="ECO:0000313" key="11">
    <source>
        <dbReference type="Proteomes" id="UP000609121"/>
    </source>
</evidence>
<name>A0A8J6Z282_9RHOB</name>
<dbReference type="InterPro" id="IPR036259">
    <property type="entry name" value="MFS_trans_sf"/>
</dbReference>
<dbReference type="Proteomes" id="UP000609121">
    <property type="component" value="Unassembled WGS sequence"/>
</dbReference>
<feature type="transmembrane region" description="Helical" evidence="8">
    <location>
        <begin position="255"/>
        <end position="275"/>
    </location>
</feature>
<keyword evidence="4" id="KW-1003">Cell membrane</keyword>
<proteinExistence type="inferred from homology"/>
<dbReference type="Gene3D" id="1.20.1720.10">
    <property type="entry name" value="Multidrug resistance protein D"/>
    <property type="match status" value="1"/>
</dbReference>
<dbReference type="Gene3D" id="1.20.1250.20">
    <property type="entry name" value="MFS general substrate transporter like domains"/>
    <property type="match status" value="1"/>
</dbReference>
<dbReference type="Pfam" id="PF07690">
    <property type="entry name" value="MFS_1"/>
    <property type="match status" value="1"/>
</dbReference>
<feature type="transmembrane region" description="Helical" evidence="8">
    <location>
        <begin position="531"/>
        <end position="557"/>
    </location>
</feature>
<evidence type="ECO:0000259" key="9">
    <source>
        <dbReference type="PROSITE" id="PS50850"/>
    </source>
</evidence>
<comment type="caution">
    <text evidence="10">The sequence shown here is derived from an EMBL/GenBank/DDBJ whole genome shotgun (WGS) entry which is preliminary data.</text>
</comment>
<dbReference type="GO" id="GO:0022857">
    <property type="term" value="F:transmembrane transporter activity"/>
    <property type="evidence" value="ECO:0007669"/>
    <property type="project" value="InterPro"/>
</dbReference>
<dbReference type="InterPro" id="IPR011701">
    <property type="entry name" value="MFS"/>
</dbReference>
<evidence type="ECO:0000313" key="10">
    <source>
        <dbReference type="EMBL" id="MBE3640358.1"/>
    </source>
</evidence>
<feature type="transmembrane region" description="Helical" evidence="8">
    <location>
        <begin position="107"/>
        <end position="127"/>
    </location>
</feature>
<keyword evidence="11" id="KW-1185">Reference proteome</keyword>
<dbReference type="CDD" id="cd17503">
    <property type="entry name" value="MFS_LmrB_MDR_like"/>
    <property type="match status" value="1"/>
</dbReference>
<dbReference type="InterPro" id="IPR004638">
    <property type="entry name" value="EmrB-like"/>
</dbReference>
<feature type="transmembrane region" description="Helical" evidence="8">
    <location>
        <begin position="196"/>
        <end position="215"/>
    </location>
</feature>
<evidence type="ECO:0000256" key="5">
    <source>
        <dbReference type="ARBA" id="ARBA00022692"/>
    </source>
</evidence>
<keyword evidence="6 8" id="KW-1133">Transmembrane helix</keyword>
<sequence length="571" mass="60639">MPPATLPRSCSACRSASPCRPRRSPIRGCAPDCPRRFRSIPAPATAPEAEPVAAPAPAEAPIPTRRILAFVAMVFGMFMAILDIQIVAASLSEIQAGLGASADEISWVQTSYLIAEVIMIPLSGFLGRVMSTRILFSVSALGFAATSFLCATASNIDQMIIYRAAQGFIGGGMIPAVFAAAFSIFPPSKRAITSPLIGLIATLAPTVGPTIGGYLSDAFSWHWLFLVNVIPGICVAFATFTLVDFDEPDWALFRRFDWTGLVAMAAFLGAMEFALEEGPSNDWMQDEVVAMAVALMCAGGVVFFWRALTRDEPVVDLSAFADRNFAMGSLFSFVMGSGLYGMTYLYPRYLGQVRGYDSLMIGEAVFVSGAAMFLTAPVAGVLSSRLDPRIMMGAGFLGFAASSWQLTGLTAEWDFNELLVPQILRGVSLMLCMVPINNLALGTLPPARLKSASGLFNLTRNLGGAVGLAVINTVLSHRQTFHGARLAEHVGWANPQALQTLSALEANNAAHGLDAHRAAISQLQGIVTGQAVVMSFIDVFLLFTLLFLALAGLVLFLQKPAPQGGGAAPAH</sequence>
<feature type="transmembrane region" description="Helical" evidence="8">
    <location>
        <begin position="287"/>
        <end position="305"/>
    </location>
</feature>
<evidence type="ECO:0000256" key="2">
    <source>
        <dbReference type="ARBA" id="ARBA00008537"/>
    </source>
</evidence>
<keyword evidence="3" id="KW-0813">Transport</keyword>
<evidence type="ECO:0000256" key="7">
    <source>
        <dbReference type="ARBA" id="ARBA00023136"/>
    </source>
</evidence>
<keyword evidence="5 8" id="KW-0812">Transmembrane</keyword>
<dbReference type="PROSITE" id="PS50850">
    <property type="entry name" value="MFS"/>
    <property type="match status" value="1"/>
</dbReference>
<dbReference type="PANTHER" id="PTHR42718:SF9">
    <property type="entry name" value="MAJOR FACILITATOR SUPERFAMILY MULTIDRUG TRANSPORTER MFSC"/>
    <property type="match status" value="1"/>
</dbReference>
<dbReference type="EMBL" id="JACVXA010000087">
    <property type="protein sequence ID" value="MBE3640358.1"/>
    <property type="molecule type" value="Genomic_DNA"/>
</dbReference>
<dbReference type="GO" id="GO:0005886">
    <property type="term" value="C:plasma membrane"/>
    <property type="evidence" value="ECO:0007669"/>
    <property type="project" value="UniProtKB-SubCell"/>
</dbReference>
<evidence type="ECO:0000256" key="8">
    <source>
        <dbReference type="SAM" id="Phobius"/>
    </source>
</evidence>
<reference evidence="10" key="1">
    <citation type="submission" date="2020-09" db="EMBL/GenBank/DDBJ databases">
        <title>A novel bacterium of genus Mangrovicoccus, isolated from South China Sea.</title>
        <authorList>
            <person name="Huang H."/>
            <person name="Mo K."/>
            <person name="Hu Y."/>
        </authorList>
    </citation>
    <scope>NUCLEOTIDE SEQUENCE</scope>
    <source>
        <strain evidence="10">HB182678</strain>
    </source>
</reference>
<dbReference type="AlphaFoldDB" id="A0A8J6Z282"/>